<evidence type="ECO:0000313" key="2">
    <source>
        <dbReference type="EMBL" id="KAK7028485.1"/>
    </source>
</evidence>
<organism evidence="2 3">
    <name type="scientific">Favolaschia claudopus</name>
    <dbReference type="NCBI Taxonomy" id="2862362"/>
    <lineage>
        <taxon>Eukaryota</taxon>
        <taxon>Fungi</taxon>
        <taxon>Dikarya</taxon>
        <taxon>Basidiomycota</taxon>
        <taxon>Agaricomycotina</taxon>
        <taxon>Agaricomycetes</taxon>
        <taxon>Agaricomycetidae</taxon>
        <taxon>Agaricales</taxon>
        <taxon>Marasmiineae</taxon>
        <taxon>Mycenaceae</taxon>
        <taxon>Favolaschia</taxon>
    </lineage>
</organism>
<gene>
    <name evidence="2" type="ORF">R3P38DRAFT_3190081</name>
</gene>
<evidence type="ECO:0000256" key="1">
    <source>
        <dbReference type="SAM" id="MobiDB-lite"/>
    </source>
</evidence>
<evidence type="ECO:0000313" key="3">
    <source>
        <dbReference type="Proteomes" id="UP001362999"/>
    </source>
</evidence>
<accession>A0AAW0BQC2</accession>
<reference evidence="2 3" key="1">
    <citation type="journal article" date="2024" name="J Genomics">
        <title>Draft genome sequencing and assembly of Favolaschia claudopus CIRM-BRFM 2984 isolated from oak limbs.</title>
        <authorList>
            <person name="Navarro D."/>
            <person name="Drula E."/>
            <person name="Chaduli D."/>
            <person name="Cazenave R."/>
            <person name="Ahrendt S."/>
            <person name="Wang J."/>
            <person name="Lipzen A."/>
            <person name="Daum C."/>
            <person name="Barry K."/>
            <person name="Grigoriev I.V."/>
            <person name="Favel A."/>
            <person name="Rosso M.N."/>
            <person name="Martin F."/>
        </authorList>
    </citation>
    <scope>NUCLEOTIDE SEQUENCE [LARGE SCALE GENOMIC DNA]</scope>
    <source>
        <strain evidence="2 3">CIRM-BRFM 2984</strain>
    </source>
</reference>
<comment type="caution">
    <text evidence="2">The sequence shown here is derived from an EMBL/GenBank/DDBJ whole genome shotgun (WGS) entry which is preliminary data.</text>
</comment>
<name>A0AAW0BQC2_9AGAR</name>
<feature type="region of interest" description="Disordered" evidence="1">
    <location>
        <begin position="63"/>
        <end position="95"/>
    </location>
</feature>
<dbReference type="Proteomes" id="UP001362999">
    <property type="component" value="Unassembled WGS sequence"/>
</dbReference>
<proteinExistence type="predicted"/>
<protein>
    <submittedName>
        <fullName evidence="2">Uncharacterized protein</fullName>
    </submittedName>
</protein>
<keyword evidence="3" id="KW-1185">Reference proteome</keyword>
<feature type="compositionally biased region" description="Basic and acidic residues" evidence="1">
    <location>
        <begin position="74"/>
        <end position="89"/>
    </location>
</feature>
<dbReference type="AlphaFoldDB" id="A0AAW0BQC2"/>
<dbReference type="EMBL" id="JAWWNJ010000028">
    <property type="protein sequence ID" value="KAK7028485.1"/>
    <property type="molecule type" value="Genomic_DNA"/>
</dbReference>
<sequence>MFFPQPIPAAQPPVVVYVALSAPLHPPPFPQHYGYPYPLLPTPHGYSVPSPAPAYSPAFAALPQALPSPQPPAPKKEKETKDSAPKDPRPVASTLPAPLLSMMRNEGPYLANEVFSRVPEQALEAIPEETPAPEWYAITRGRFVGVVDDALCDYAITGVAHAARKAYDTQEQALTAFNKALTWGGVQVV</sequence>